<dbReference type="InterPro" id="IPR046732">
    <property type="entry name" value="DUF6624"/>
</dbReference>
<organism evidence="2 3">
    <name type="scientific">Kribbella albertanoniae</name>
    <dbReference type="NCBI Taxonomy" id="1266829"/>
    <lineage>
        <taxon>Bacteria</taxon>
        <taxon>Bacillati</taxon>
        <taxon>Actinomycetota</taxon>
        <taxon>Actinomycetes</taxon>
        <taxon>Propionibacteriales</taxon>
        <taxon>Kribbellaceae</taxon>
        <taxon>Kribbella</taxon>
    </lineage>
</organism>
<feature type="compositionally biased region" description="Pro residues" evidence="1">
    <location>
        <begin position="212"/>
        <end position="227"/>
    </location>
</feature>
<dbReference type="AlphaFoldDB" id="A0A4R4PKV1"/>
<name>A0A4R4PKV1_9ACTN</name>
<dbReference type="EMBL" id="SMKA01000186">
    <property type="protein sequence ID" value="TDC22603.1"/>
    <property type="molecule type" value="Genomic_DNA"/>
</dbReference>
<comment type="caution">
    <text evidence="2">The sequence shown here is derived from an EMBL/GenBank/DDBJ whole genome shotgun (WGS) entry which is preliminary data.</text>
</comment>
<dbReference type="Pfam" id="PF20329">
    <property type="entry name" value="DUF6624"/>
    <property type="match status" value="1"/>
</dbReference>
<reference evidence="2 3" key="1">
    <citation type="submission" date="2019-03" db="EMBL/GenBank/DDBJ databases">
        <title>Draft genome sequences of novel Actinobacteria.</title>
        <authorList>
            <person name="Sahin N."/>
            <person name="Ay H."/>
            <person name="Saygin H."/>
        </authorList>
    </citation>
    <scope>NUCLEOTIDE SEQUENCE [LARGE SCALE GENOMIC DNA]</scope>
    <source>
        <strain evidence="2 3">JCM 30547</strain>
    </source>
</reference>
<dbReference type="OrthoDB" id="22038at2"/>
<evidence type="ECO:0000313" key="2">
    <source>
        <dbReference type="EMBL" id="TDC22603.1"/>
    </source>
</evidence>
<evidence type="ECO:0000256" key="1">
    <source>
        <dbReference type="SAM" id="MobiDB-lite"/>
    </source>
</evidence>
<dbReference type="Proteomes" id="UP000295075">
    <property type="component" value="Unassembled WGS sequence"/>
</dbReference>
<proteinExistence type="predicted"/>
<protein>
    <submittedName>
        <fullName evidence="2">Uncharacterized protein</fullName>
    </submittedName>
</protein>
<accession>A0A4R4PKV1</accession>
<gene>
    <name evidence="2" type="ORF">E1261_30460</name>
</gene>
<evidence type="ECO:0000313" key="3">
    <source>
        <dbReference type="Proteomes" id="UP000295075"/>
    </source>
</evidence>
<dbReference type="RefSeq" id="WP_132412619.1">
    <property type="nucleotide sequence ID" value="NZ_SMKA01000186.1"/>
</dbReference>
<feature type="region of interest" description="Disordered" evidence="1">
    <location>
        <begin position="194"/>
        <end position="227"/>
    </location>
</feature>
<sequence length="227" mass="24904">MNLRAEVLTRMSADSAAIDAFLAAANNYSKTIASQIPWPYSLLEWTPQDEAPEPVRRVVAVVHDNVEWLRGVVNEHGWPGKSVVGEDGMDAFWLLLQHAGSGVPTIGTPANLAFQASCIPLLHQAVQAGEAHPRHLAHIVDNQRERTNQLPDYAVMETAFALEDDELVLRPGLDADTINDNRAQIGLLPLSVDLERRRTGNPPDATDGTRPEPWPSLTPPRSPQARP</sequence>
<keyword evidence="3" id="KW-1185">Reference proteome</keyword>